<reference evidence="2 3" key="2">
    <citation type="journal article" date="2017" name="Syst. Appl. Microbiol.">
        <title>Soybeans inoculated with root zone soils of Canadian native legumes harbour diverse and novel Bradyrhizobium spp. that possess agricultural potential.</title>
        <authorList>
            <person name="Bromfield E.S.P."/>
            <person name="Cloutier S."/>
            <person name="Tambong J.T."/>
            <person name="Tran Thi T.V."/>
        </authorList>
    </citation>
    <scope>NUCLEOTIDE SEQUENCE [LARGE SCALE GENOMIC DNA]</scope>
    <source>
        <strain evidence="2 3">OO99</strain>
    </source>
</reference>
<proteinExistence type="predicted"/>
<gene>
    <name evidence="2" type="ORF">CIT37_09035</name>
</gene>
<feature type="region of interest" description="Disordered" evidence="1">
    <location>
        <begin position="1"/>
        <end position="29"/>
    </location>
</feature>
<evidence type="ECO:0000256" key="1">
    <source>
        <dbReference type="SAM" id="MobiDB-lite"/>
    </source>
</evidence>
<sequence>MRGGLRESHDNQEHRSLNTSLRAQRSNPESLRGKMLDCFAALAMTMWGLLRNSTNSVPAESPPHPDPLPASGERGRARAHFILHLSWKRSWSFSTMVATVFSESWPSASFTTSWR</sequence>
<dbReference type="AlphaFoldDB" id="A0A2U8P3W8"/>
<feature type="region of interest" description="Disordered" evidence="1">
    <location>
        <begin position="53"/>
        <end position="73"/>
    </location>
</feature>
<evidence type="ECO:0000313" key="2">
    <source>
        <dbReference type="EMBL" id="AWL92328.1"/>
    </source>
</evidence>
<accession>A0A2U8P3W8</accession>
<protein>
    <submittedName>
        <fullName evidence="2">Uncharacterized protein</fullName>
    </submittedName>
</protein>
<organism evidence="2 3">
    <name type="scientific">Bradyrhizobium ottawaense</name>
    <dbReference type="NCBI Taxonomy" id="931866"/>
    <lineage>
        <taxon>Bacteria</taxon>
        <taxon>Pseudomonadati</taxon>
        <taxon>Pseudomonadota</taxon>
        <taxon>Alphaproteobacteria</taxon>
        <taxon>Hyphomicrobiales</taxon>
        <taxon>Nitrobacteraceae</taxon>
        <taxon>Bradyrhizobium</taxon>
    </lineage>
</organism>
<name>A0A2U8P3W8_9BRAD</name>
<evidence type="ECO:0000313" key="3">
    <source>
        <dbReference type="Proteomes" id="UP000215703"/>
    </source>
</evidence>
<dbReference type="EMBL" id="CP029425">
    <property type="protein sequence ID" value="AWL92328.1"/>
    <property type="molecule type" value="Genomic_DNA"/>
</dbReference>
<feature type="compositionally biased region" description="Polar residues" evidence="1">
    <location>
        <begin position="17"/>
        <end position="29"/>
    </location>
</feature>
<dbReference type="Proteomes" id="UP000215703">
    <property type="component" value="Chromosome"/>
</dbReference>
<feature type="compositionally biased region" description="Basic and acidic residues" evidence="1">
    <location>
        <begin position="1"/>
        <end position="16"/>
    </location>
</feature>
<reference evidence="2 3" key="1">
    <citation type="journal article" date="2014" name="Int. J. Syst. Evol. Microbiol.">
        <title>Bradyrhizobium ottawaense sp. nov., a symbiotic nitrogen fixing bacterium from root nodules of soybeans in Canada.</title>
        <authorList>
            <person name="Yu X."/>
            <person name="Cloutier S."/>
            <person name="Tambong J.T."/>
            <person name="Bromfield E.S."/>
        </authorList>
    </citation>
    <scope>NUCLEOTIDE SEQUENCE [LARGE SCALE GENOMIC DNA]</scope>
    <source>
        <strain evidence="2 3">OO99</strain>
    </source>
</reference>